<name>A0ABR9UQY5_9CHRO</name>
<evidence type="ECO:0000259" key="2">
    <source>
        <dbReference type="Pfam" id="PF13439"/>
    </source>
</evidence>
<dbReference type="RefSeq" id="WP_193931872.1">
    <property type="nucleotide sequence ID" value="NZ_CAWPMZ010000043.1"/>
</dbReference>
<dbReference type="Pfam" id="PF13439">
    <property type="entry name" value="Glyco_transf_4"/>
    <property type="match status" value="1"/>
</dbReference>
<protein>
    <submittedName>
        <fullName evidence="3">Glycosyltransferase</fullName>
    </submittedName>
</protein>
<dbReference type="SUPFAM" id="SSF53756">
    <property type="entry name" value="UDP-Glycosyltransferase/glycogen phosphorylase"/>
    <property type="match status" value="1"/>
</dbReference>
<comment type="caution">
    <text evidence="3">The sequence shown here is derived from an EMBL/GenBank/DDBJ whole genome shotgun (WGS) entry which is preliminary data.</text>
</comment>
<dbReference type="InterPro" id="IPR001296">
    <property type="entry name" value="Glyco_trans_1"/>
</dbReference>
<feature type="domain" description="Glycosyltransferase subfamily 4-like N-terminal" evidence="2">
    <location>
        <begin position="14"/>
        <end position="186"/>
    </location>
</feature>
<accession>A0ABR9UQY5</accession>
<keyword evidence="4" id="KW-1185">Reference proteome</keyword>
<dbReference type="InterPro" id="IPR050194">
    <property type="entry name" value="Glycosyltransferase_grp1"/>
</dbReference>
<evidence type="ECO:0000259" key="1">
    <source>
        <dbReference type="Pfam" id="PF00534"/>
    </source>
</evidence>
<dbReference type="InterPro" id="IPR028098">
    <property type="entry name" value="Glyco_trans_4-like_N"/>
</dbReference>
<dbReference type="PANTHER" id="PTHR45947:SF3">
    <property type="entry name" value="SULFOQUINOVOSYL TRANSFERASE SQD2"/>
    <property type="match status" value="1"/>
</dbReference>
<evidence type="ECO:0000313" key="4">
    <source>
        <dbReference type="Proteomes" id="UP000651156"/>
    </source>
</evidence>
<organism evidence="3 4">
    <name type="scientific">Gloeocapsopsis crepidinum LEGE 06123</name>
    <dbReference type="NCBI Taxonomy" id="588587"/>
    <lineage>
        <taxon>Bacteria</taxon>
        <taxon>Bacillati</taxon>
        <taxon>Cyanobacteriota</taxon>
        <taxon>Cyanophyceae</taxon>
        <taxon>Oscillatoriophycideae</taxon>
        <taxon>Chroococcales</taxon>
        <taxon>Chroococcaceae</taxon>
        <taxon>Gloeocapsopsis</taxon>
    </lineage>
</organism>
<feature type="domain" description="Glycosyl transferase family 1" evidence="1">
    <location>
        <begin position="191"/>
        <end position="328"/>
    </location>
</feature>
<dbReference type="PANTHER" id="PTHR45947">
    <property type="entry name" value="SULFOQUINOVOSYL TRANSFERASE SQD2"/>
    <property type="match status" value="1"/>
</dbReference>
<proteinExistence type="predicted"/>
<dbReference type="Proteomes" id="UP000651156">
    <property type="component" value="Unassembled WGS sequence"/>
</dbReference>
<reference evidence="3 4" key="1">
    <citation type="submission" date="2020-10" db="EMBL/GenBank/DDBJ databases">
        <authorList>
            <person name="Castelo-Branco R."/>
            <person name="Eusebio N."/>
            <person name="Adriana R."/>
            <person name="Vieira A."/>
            <person name="Brugerolle De Fraissinette N."/>
            <person name="Rezende De Castro R."/>
            <person name="Schneider M.P."/>
            <person name="Vasconcelos V."/>
            <person name="Leao P.N."/>
        </authorList>
    </citation>
    <scope>NUCLEOTIDE SEQUENCE [LARGE SCALE GENOMIC DNA]</scope>
    <source>
        <strain evidence="3 4">LEGE 06123</strain>
    </source>
</reference>
<dbReference type="Pfam" id="PF00534">
    <property type="entry name" value="Glycos_transf_1"/>
    <property type="match status" value="1"/>
</dbReference>
<sequence length="370" mass="42544">MKIALVHDYLTQKGGAERVFELLCRRYPDADVFTSLYDAKNTIDLGERIVYTTGLQNIPGAKKYFRLMAPLYFPAFRTLDLQDYDLIISSSSSFAKAVRKRIGAKHICFCHNITRFLWDTATYLREYRDYQYLYPVLEKIFGAMRQVDLKYSQEPDYYVANSQIVARRIQQTYRKPALVINYPIDVTQFQFSREKDDFYLASARLISYKRIDVIIEAFNWLGWSLVILGNGPERERLESRALKNIRFLGHVSDKERAFLMSKATSVIVAALEDYGLVPIEANTSGTPVIAYGAGGVLDTQIPGKTGVFFQRQTPEALQTALLDAKQIPWNYLKIRDHAINNFSEEVFFSKVEQLIEQVFDQPEPIAISNV</sequence>
<dbReference type="EMBL" id="JADEWN010000020">
    <property type="protein sequence ID" value="MBE9190699.1"/>
    <property type="molecule type" value="Genomic_DNA"/>
</dbReference>
<evidence type="ECO:0000313" key="3">
    <source>
        <dbReference type="EMBL" id="MBE9190699.1"/>
    </source>
</evidence>
<gene>
    <name evidence="3" type="ORF">IQ230_10100</name>
</gene>
<dbReference type="Gene3D" id="3.40.50.2000">
    <property type="entry name" value="Glycogen Phosphorylase B"/>
    <property type="match status" value="2"/>
</dbReference>